<organism evidence="3 4">
    <name type="scientific">Friedmanniomyces simplex</name>
    <dbReference type="NCBI Taxonomy" id="329884"/>
    <lineage>
        <taxon>Eukaryota</taxon>
        <taxon>Fungi</taxon>
        <taxon>Dikarya</taxon>
        <taxon>Ascomycota</taxon>
        <taxon>Pezizomycotina</taxon>
        <taxon>Dothideomycetes</taxon>
        <taxon>Dothideomycetidae</taxon>
        <taxon>Mycosphaerellales</taxon>
        <taxon>Teratosphaeriaceae</taxon>
        <taxon>Friedmanniomyces</taxon>
    </lineage>
</organism>
<proteinExistence type="predicted"/>
<dbReference type="Proteomes" id="UP000309340">
    <property type="component" value="Unassembled WGS sequence"/>
</dbReference>
<dbReference type="InterPro" id="IPR050261">
    <property type="entry name" value="FrsA_esterase"/>
</dbReference>
<dbReference type="STRING" id="329884.A0A4U0XX54"/>
<protein>
    <recommendedName>
        <fullName evidence="2">Xaa-Pro dipeptidyl-peptidase-like domain-containing protein</fullName>
    </recommendedName>
</protein>
<dbReference type="Gene3D" id="1.10.10.800">
    <property type="match status" value="1"/>
</dbReference>
<dbReference type="AlphaFoldDB" id="A0A4U0XX54"/>
<dbReference type="InterPro" id="IPR029058">
    <property type="entry name" value="AB_hydrolase_fold"/>
</dbReference>
<keyword evidence="4" id="KW-1185">Reference proteome</keyword>
<evidence type="ECO:0000313" key="3">
    <source>
        <dbReference type="EMBL" id="TKA82504.1"/>
    </source>
</evidence>
<dbReference type="GO" id="GO:0016788">
    <property type="term" value="F:hydrolase activity, acting on ester bonds"/>
    <property type="evidence" value="ECO:0007669"/>
    <property type="project" value="UniProtKB-ARBA"/>
</dbReference>
<name>A0A4U0XX54_9PEZI</name>
<evidence type="ECO:0000256" key="1">
    <source>
        <dbReference type="ARBA" id="ARBA00022801"/>
    </source>
</evidence>
<dbReference type="Gene3D" id="3.40.50.1820">
    <property type="entry name" value="alpha/beta hydrolase"/>
    <property type="match status" value="1"/>
</dbReference>
<dbReference type="EMBL" id="NAJQ01000033">
    <property type="protein sequence ID" value="TKA82504.1"/>
    <property type="molecule type" value="Genomic_DNA"/>
</dbReference>
<dbReference type="OrthoDB" id="2498029at2759"/>
<gene>
    <name evidence="3" type="ORF">B0A55_01228</name>
</gene>
<dbReference type="SUPFAM" id="SSF53474">
    <property type="entry name" value="alpha/beta-Hydrolases"/>
    <property type="match status" value="1"/>
</dbReference>
<comment type="caution">
    <text evidence="3">The sequence shown here is derived from an EMBL/GenBank/DDBJ whole genome shotgun (WGS) entry which is preliminary data.</text>
</comment>
<dbReference type="PANTHER" id="PTHR22946">
    <property type="entry name" value="DIENELACTONE HYDROLASE DOMAIN-CONTAINING PROTEIN-RELATED"/>
    <property type="match status" value="1"/>
</dbReference>
<evidence type="ECO:0000313" key="4">
    <source>
        <dbReference type="Proteomes" id="UP000309340"/>
    </source>
</evidence>
<dbReference type="Pfam" id="PF02129">
    <property type="entry name" value="Peptidase_S15"/>
    <property type="match status" value="1"/>
</dbReference>
<accession>A0A4U0XX54</accession>
<feature type="domain" description="Xaa-Pro dipeptidyl-peptidase-like" evidence="2">
    <location>
        <begin position="14"/>
        <end position="270"/>
    </location>
</feature>
<dbReference type="PANTHER" id="PTHR22946:SF9">
    <property type="entry name" value="POLYKETIDE TRANSFERASE AF380"/>
    <property type="match status" value="1"/>
</dbReference>
<dbReference type="InterPro" id="IPR000383">
    <property type="entry name" value="Xaa-Pro-like_dom"/>
</dbReference>
<reference evidence="3 4" key="1">
    <citation type="submission" date="2017-03" db="EMBL/GenBank/DDBJ databases">
        <title>Genomes of endolithic fungi from Antarctica.</title>
        <authorList>
            <person name="Coleine C."/>
            <person name="Masonjones S."/>
            <person name="Stajich J.E."/>
        </authorList>
    </citation>
    <scope>NUCLEOTIDE SEQUENCE [LARGE SCALE GENOMIC DNA]</scope>
    <source>
        <strain evidence="3 4">CCFEE 5184</strain>
    </source>
</reference>
<sequence length="295" mass="32839">MPRKDIEFKTSDDITLHGWLYTPDNAEGKKLPSLVMAHGLTCFKEMDLDLFAEYFIAGLPMACLIYDNRCFGASDGQPRAEVNPFLQRSDYSDAMTFAQLSPDINLDKIGIWGTSYSGGHVLWVGSVDRRVKAVLSQGPLVSGWENTTSCTTSLKMFQDDRHARAQGHEPTRIPAVVPDPMQPAAMPSPDSYHFFTAWEKKSDWKNEITPKIVELVRSNDPAVNIHRISPTPLLMTVADNDVLTPTDLALAAYGQALQPKQLHIMPGGHFDVYNGPNFEKNAWCQADVLKRTLCA</sequence>
<keyword evidence="1" id="KW-0378">Hydrolase</keyword>
<evidence type="ECO:0000259" key="2">
    <source>
        <dbReference type="Pfam" id="PF02129"/>
    </source>
</evidence>